<evidence type="ECO:0000313" key="7">
    <source>
        <dbReference type="EMBL" id="CAH1244077.1"/>
    </source>
</evidence>
<keyword evidence="5" id="KW-1133">Transmembrane helix</keyword>
<evidence type="ECO:0000256" key="3">
    <source>
        <dbReference type="ARBA" id="ARBA00022801"/>
    </source>
</evidence>
<feature type="transmembrane region" description="Helical" evidence="5">
    <location>
        <begin position="164"/>
        <end position="185"/>
    </location>
</feature>
<evidence type="ECO:0000256" key="1">
    <source>
        <dbReference type="ARBA" id="ARBA00007824"/>
    </source>
</evidence>
<keyword evidence="5" id="KW-0812">Transmembrane</keyword>
<evidence type="ECO:0000256" key="5">
    <source>
        <dbReference type="SAM" id="Phobius"/>
    </source>
</evidence>
<protein>
    <submittedName>
        <fullName evidence="7">PLA2G16 protein</fullName>
    </submittedName>
</protein>
<dbReference type="AlphaFoldDB" id="A0A8J9YYS4"/>
<sequence>MSFSKAQMSSEDVRRNNEGVLSRCKKGDLLEFPRSSFFSHWGVYAGGARVIHRTGDSNGRSGFLGYPLSFLFPSGIQVGKAKVKEESFWDVAQSSLVRINNSKDQGRDVPPGGEVVERARSRLGKSGYNLLWNNCEHFATECRYGKGQSQQAIVAGSLSTGITAVGWLTGSLSAVALGISALFALPMFQSTKSSK</sequence>
<keyword evidence="3" id="KW-0378">Hydrolase</keyword>
<dbReference type="Gene3D" id="3.90.1720.10">
    <property type="entry name" value="endopeptidase domain like (from Nostoc punctiforme)"/>
    <property type="match status" value="1"/>
</dbReference>
<dbReference type="PANTHER" id="PTHR13943">
    <property type="entry name" value="HRAS-LIKE SUPPRESSOR - RELATED"/>
    <property type="match status" value="1"/>
</dbReference>
<evidence type="ECO:0000313" key="8">
    <source>
        <dbReference type="Proteomes" id="UP000838412"/>
    </source>
</evidence>
<evidence type="ECO:0000256" key="2">
    <source>
        <dbReference type="ARBA" id="ARBA00022679"/>
    </source>
</evidence>
<keyword evidence="5" id="KW-0472">Membrane</keyword>
<dbReference type="GO" id="GO:0008970">
    <property type="term" value="F:phospholipase A1 activity"/>
    <property type="evidence" value="ECO:0007669"/>
    <property type="project" value="TreeGrafter"/>
</dbReference>
<comment type="similarity">
    <text evidence="1">Belongs to the H-rev107 family.</text>
</comment>
<dbReference type="OrthoDB" id="421951at2759"/>
<dbReference type="GO" id="GO:0004623">
    <property type="term" value="F:phospholipase A2 activity"/>
    <property type="evidence" value="ECO:0007669"/>
    <property type="project" value="TreeGrafter"/>
</dbReference>
<name>A0A8J9YYS4_BRALA</name>
<dbReference type="GO" id="GO:0005737">
    <property type="term" value="C:cytoplasm"/>
    <property type="evidence" value="ECO:0007669"/>
    <property type="project" value="TreeGrafter"/>
</dbReference>
<accession>A0A8J9YYS4</accession>
<dbReference type="InterPro" id="IPR051496">
    <property type="entry name" value="H-rev107_PLA/AT"/>
</dbReference>
<proteinExistence type="inferred from homology"/>
<keyword evidence="8" id="KW-1185">Reference proteome</keyword>
<keyword evidence="2" id="KW-0808">Transferase</keyword>
<evidence type="ECO:0000256" key="4">
    <source>
        <dbReference type="ARBA" id="ARBA00023098"/>
    </source>
</evidence>
<dbReference type="PROSITE" id="PS51934">
    <property type="entry name" value="LRAT"/>
    <property type="match status" value="1"/>
</dbReference>
<dbReference type="Pfam" id="PF04970">
    <property type="entry name" value="LRAT"/>
    <property type="match status" value="1"/>
</dbReference>
<evidence type="ECO:0000259" key="6">
    <source>
        <dbReference type="PROSITE" id="PS51934"/>
    </source>
</evidence>
<dbReference type="InterPro" id="IPR007053">
    <property type="entry name" value="LRAT_dom"/>
</dbReference>
<dbReference type="Proteomes" id="UP000838412">
    <property type="component" value="Chromosome 13"/>
</dbReference>
<feature type="domain" description="LRAT" evidence="6">
    <location>
        <begin position="30"/>
        <end position="151"/>
    </location>
</feature>
<dbReference type="GO" id="GO:0016410">
    <property type="term" value="F:N-acyltransferase activity"/>
    <property type="evidence" value="ECO:0007669"/>
    <property type="project" value="TreeGrafter"/>
</dbReference>
<keyword evidence="4" id="KW-0443">Lipid metabolism</keyword>
<gene>
    <name evidence="7" type="primary">PLA2G16</name>
    <name evidence="7" type="ORF">BLAG_LOCUS6814</name>
</gene>
<dbReference type="PANTHER" id="PTHR13943:SF77">
    <property type="entry name" value="LRAT DOMAIN-CONTAINING PROTEIN"/>
    <property type="match status" value="1"/>
</dbReference>
<reference evidence="7" key="1">
    <citation type="submission" date="2022-01" db="EMBL/GenBank/DDBJ databases">
        <authorList>
            <person name="Braso-Vives M."/>
        </authorList>
    </citation>
    <scope>NUCLEOTIDE SEQUENCE</scope>
</reference>
<dbReference type="GO" id="GO:0070292">
    <property type="term" value="P:N-acylphosphatidylethanolamine metabolic process"/>
    <property type="evidence" value="ECO:0007669"/>
    <property type="project" value="TreeGrafter"/>
</dbReference>
<organism evidence="7 8">
    <name type="scientific">Branchiostoma lanceolatum</name>
    <name type="common">Common lancelet</name>
    <name type="synonym">Amphioxus lanceolatum</name>
    <dbReference type="NCBI Taxonomy" id="7740"/>
    <lineage>
        <taxon>Eukaryota</taxon>
        <taxon>Metazoa</taxon>
        <taxon>Chordata</taxon>
        <taxon>Cephalochordata</taxon>
        <taxon>Leptocardii</taxon>
        <taxon>Amphioxiformes</taxon>
        <taxon>Branchiostomatidae</taxon>
        <taxon>Branchiostoma</taxon>
    </lineage>
</organism>
<dbReference type="EMBL" id="OV696698">
    <property type="protein sequence ID" value="CAH1244077.1"/>
    <property type="molecule type" value="Genomic_DNA"/>
</dbReference>